<gene>
    <name evidence="2" type="ORF">CHIRRI_LOCUS3698</name>
</gene>
<keyword evidence="3" id="KW-1185">Reference proteome</keyword>
<dbReference type="InterPro" id="IPR006056">
    <property type="entry name" value="RidA"/>
</dbReference>
<evidence type="ECO:0000256" key="1">
    <source>
        <dbReference type="ARBA" id="ARBA00010552"/>
    </source>
</evidence>
<dbReference type="AlphaFoldDB" id="A0A9N9WQ71"/>
<dbReference type="FunFam" id="3.30.1330.40:FF:000001">
    <property type="entry name" value="L-PSP family endoribonuclease"/>
    <property type="match status" value="1"/>
</dbReference>
<dbReference type="OrthoDB" id="309640at2759"/>
<sequence>MASIIKKIITTAKAPLPVGPYSQAVVVDRTVYLSGALGTDPATGKLVEGGAIPEAAKALENIIVLLAAAGSKIDNVIKCTVLLNDMADFAGVNLEYKKVFTKDLPARTCVQVGKLPLGANVEIEVIAVVGDCTVEHVTVD</sequence>
<name>A0A9N9WQ71_9DIPT</name>
<dbReference type="InterPro" id="IPR006175">
    <property type="entry name" value="YjgF/YER057c/UK114"/>
</dbReference>
<reference evidence="2" key="1">
    <citation type="submission" date="2022-01" db="EMBL/GenBank/DDBJ databases">
        <authorList>
            <person name="King R."/>
        </authorList>
    </citation>
    <scope>NUCLEOTIDE SEQUENCE</scope>
</reference>
<evidence type="ECO:0008006" key="4">
    <source>
        <dbReference type="Google" id="ProtNLM"/>
    </source>
</evidence>
<dbReference type="CDD" id="cd00448">
    <property type="entry name" value="YjgF_YER057c_UK114_family"/>
    <property type="match status" value="1"/>
</dbReference>
<dbReference type="GO" id="GO:0005739">
    <property type="term" value="C:mitochondrion"/>
    <property type="evidence" value="ECO:0007669"/>
    <property type="project" value="TreeGrafter"/>
</dbReference>
<dbReference type="EMBL" id="OU895877">
    <property type="protein sequence ID" value="CAG9800760.1"/>
    <property type="molecule type" value="Genomic_DNA"/>
</dbReference>
<dbReference type="NCBIfam" id="TIGR00004">
    <property type="entry name" value="Rid family detoxifying hydrolase"/>
    <property type="match status" value="1"/>
</dbReference>
<dbReference type="InterPro" id="IPR035959">
    <property type="entry name" value="RutC-like_sf"/>
</dbReference>
<dbReference type="Gene3D" id="3.30.1330.40">
    <property type="entry name" value="RutC-like"/>
    <property type="match status" value="1"/>
</dbReference>
<evidence type="ECO:0000313" key="2">
    <source>
        <dbReference type="EMBL" id="CAG9800760.1"/>
    </source>
</evidence>
<dbReference type="GO" id="GO:0019239">
    <property type="term" value="F:deaminase activity"/>
    <property type="evidence" value="ECO:0007669"/>
    <property type="project" value="TreeGrafter"/>
</dbReference>
<dbReference type="GO" id="GO:0005829">
    <property type="term" value="C:cytosol"/>
    <property type="evidence" value="ECO:0007669"/>
    <property type="project" value="TreeGrafter"/>
</dbReference>
<dbReference type="SUPFAM" id="SSF55298">
    <property type="entry name" value="YjgF-like"/>
    <property type="match status" value="1"/>
</dbReference>
<accession>A0A9N9WQ71</accession>
<dbReference type="Proteomes" id="UP001153620">
    <property type="component" value="Chromosome 1"/>
</dbReference>
<dbReference type="PANTHER" id="PTHR11803">
    <property type="entry name" value="2-IMINOBUTANOATE/2-IMINOPROPANOATE DEAMINASE RIDA"/>
    <property type="match status" value="1"/>
</dbReference>
<organism evidence="2 3">
    <name type="scientific">Chironomus riparius</name>
    <dbReference type="NCBI Taxonomy" id="315576"/>
    <lineage>
        <taxon>Eukaryota</taxon>
        <taxon>Metazoa</taxon>
        <taxon>Ecdysozoa</taxon>
        <taxon>Arthropoda</taxon>
        <taxon>Hexapoda</taxon>
        <taxon>Insecta</taxon>
        <taxon>Pterygota</taxon>
        <taxon>Neoptera</taxon>
        <taxon>Endopterygota</taxon>
        <taxon>Diptera</taxon>
        <taxon>Nematocera</taxon>
        <taxon>Chironomoidea</taxon>
        <taxon>Chironomidae</taxon>
        <taxon>Chironominae</taxon>
        <taxon>Chironomus</taxon>
    </lineage>
</organism>
<dbReference type="PANTHER" id="PTHR11803:SF39">
    <property type="entry name" value="2-IMINOBUTANOATE_2-IMINOPROPANOATE DEAMINASE"/>
    <property type="match status" value="1"/>
</dbReference>
<reference evidence="2" key="2">
    <citation type="submission" date="2022-10" db="EMBL/GenBank/DDBJ databases">
        <authorList>
            <consortium name="ENA_rothamsted_submissions"/>
            <consortium name="culmorum"/>
            <person name="King R."/>
        </authorList>
    </citation>
    <scope>NUCLEOTIDE SEQUENCE</scope>
</reference>
<protein>
    <recommendedName>
        <fullName evidence="4">Translation initiation inhibitor</fullName>
    </recommendedName>
</protein>
<comment type="similarity">
    <text evidence="1">Belongs to the RutC family.</text>
</comment>
<dbReference type="Pfam" id="PF01042">
    <property type="entry name" value="Ribonuc_L-PSP"/>
    <property type="match status" value="1"/>
</dbReference>
<proteinExistence type="inferred from homology"/>
<evidence type="ECO:0000313" key="3">
    <source>
        <dbReference type="Proteomes" id="UP001153620"/>
    </source>
</evidence>